<dbReference type="AlphaFoldDB" id="A0A564ZJ20"/>
<proteinExistence type="predicted"/>
<reference evidence="1 2" key="1">
    <citation type="submission" date="2019-07" db="EMBL/GenBank/DDBJ databases">
        <authorList>
            <person name="Cremers G."/>
        </authorList>
    </citation>
    <scope>NUCLEOTIDE SEQUENCE [LARGE SCALE GENOMIC DNA]</scope>
</reference>
<name>A0A564ZJ20_9BACT</name>
<dbReference type="Gene3D" id="3.40.50.150">
    <property type="entry name" value="Vaccinia Virus protein VP39"/>
    <property type="match status" value="1"/>
</dbReference>
<gene>
    <name evidence="1" type="ORF">MELA_01724</name>
</gene>
<dbReference type="InterPro" id="IPR029063">
    <property type="entry name" value="SAM-dependent_MTases_sf"/>
</dbReference>
<accession>A0A564ZJ20</accession>
<evidence type="ECO:0000313" key="2">
    <source>
        <dbReference type="Proteomes" id="UP000334340"/>
    </source>
</evidence>
<evidence type="ECO:0000313" key="1">
    <source>
        <dbReference type="EMBL" id="VUZ85341.1"/>
    </source>
</evidence>
<dbReference type="Proteomes" id="UP000334340">
    <property type="component" value="Unassembled WGS sequence"/>
</dbReference>
<protein>
    <recommendedName>
        <fullName evidence="3">SAM-dependent methyltransferase</fullName>
    </recommendedName>
</protein>
<organism evidence="1 2">
    <name type="scientific">Candidatus Methylomirabilis lanthanidiphila</name>
    <dbReference type="NCBI Taxonomy" id="2211376"/>
    <lineage>
        <taxon>Bacteria</taxon>
        <taxon>Candidatus Methylomirabilota</taxon>
        <taxon>Candidatus Methylomirabilia</taxon>
        <taxon>Candidatus Methylomirabilales</taxon>
        <taxon>Candidatus Methylomirabilaceae</taxon>
        <taxon>Candidatus Methylomirabilis</taxon>
    </lineage>
</organism>
<sequence>MFTLDQVVPWGRSFDEYRRMFALTNHDLCLRIIGCGDGPASFNAEATRLGFRVISCDPIYRWDAVHIEDRIAATYNEVLEQVRKNVDEFVWASIRSVEELGLVRMAAMKEFLSDYPVGKNEGRYIDAALPILPFPSESFDLALSSHLLFLYTTQLGEDFHRAAVREMCRVANEVRIFPLLALGGRRSAFVERIADECGNSAFEVSIDNVPYEFQRGGNQMMRIRRI</sequence>
<keyword evidence="2" id="KW-1185">Reference proteome</keyword>
<dbReference type="EMBL" id="CABIKM010000026">
    <property type="protein sequence ID" value="VUZ85341.1"/>
    <property type="molecule type" value="Genomic_DNA"/>
</dbReference>
<evidence type="ECO:0008006" key="3">
    <source>
        <dbReference type="Google" id="ProtNLM"/>
    </source>
</evidence>